<accession>A0A6A6AG20</accession>
<name>A0A6A6AG20_9PLEO</name>
<evidence type="ECO:0000313" key="2">
    <source>
        <dbReference type="EMBL" id="KAF2129978.1"/>
    </source>
</evidence>
<feature type="compositionally biased region" description="Basic and acidic residues" evidence="1">
    <location>
        <begin position="79"/>
        <end position="94"/>
    </location>
</feature>
<evidence type="ECO:0000256" key="1">
    <source>
        <dbReference type="SAM" id="MobiDB-lite"/>
    </source>
</evidence>
<sequence length="673" mass="74846">MPTNIGVNWHRKIHSKPKDAPPPLKISADDLATVSEDASDRRRHHGWRIAVQGSRPATPVSTTPASATPVSIAPTTPVVEDRGDRSEMDARSDRSGAATPGWNSRPNASRYTTLFNNFKETSRESEFTEPWSEYAPPPYQPTVDPLGALQSIRSYMLSQSSKPIPLDYHCGLFRIFEDYRNSKNEKEQLEILFEKMCKDWTIEEQQWAASQRRYEADVHRLRMLLAQGTNDVTNLKDGQEIKTNSQRKTVETDRLPPTLEALSHEQIDEQLRFTIQRARLQRPKSPSATMTALSKQFTAGPTDLLIGAPPSINRRTTLSRKVQNEVNSDVMGQIETSHPASDSVNSSFSGTGDPLPDEIAAHTTAPINLAAECEALVELRDLGKLVALRKGLKVDVFVNGLMKLFAETDVVDCNERLDEDACKEKQLQSSPLEDNRACRLSSIEETLTSTPTLRRLQSQPQLGSDQKHRRHFSFEPGDDWIQALEEKRHSYDMGHSCDDSSESECQPSVSSRIPILESQLEELNRSPQTLHSDVQKPSKIPSPMGRVRRENSASSLQSVFLRSNQDLRRDSRSSILTAFRNSSSGNLQPSKSRCSSIHDLRTAESPLASKGQSHKLRVHNSAIPKAKEHADQSAALGGGSPTQSSTGPSIVGSPARQTRSMCLVKSENNESYE</sequence>
<dbReference type="AlphaFoldDB" id="A0A6A6AG20"/>
<protein>
    <submittedName>
        <fullName evidence="2">Uncharacterized protein</fullName>
    </submittedName>
</protein>
<feature type="region of interest" description="Disordered" evidence="1">
    <location>
        <begin position="449"/>
        <end position="471"/>
    </location>
</feature>
<feature type="region of interest" description="Disordered" evidence="1">
    <location>
        <begin position="605"/>
        <end position="673"/>
    </location>
</feature>
<dbReference type="GeneID" id="54406255"/>
<keyword evidence="3" id="KW-1185">Reference proteome</keyword>
<feature type="region of interest" description="Disordered" evidence="1">
    <location>
        <begin position="524"/>
        <end position="559"/>
    </location>
</feature>
<gene>
    <name evidence="2" type="ORF">P153DRAFT_339355</name>
</gene>
<proteinExistence type="predicted"/>
<evidence type="ECO:0000313" key="3">
    <source>
        <dbReference type="Proteomes" id="UP000799771"/>
    </source>
</evidence>
<feature type="compositionally biased region" description="Low complexity" evidence="1">
    <location>
        <begin position="54"/>
        <end position="78"/>
    </location>
</feature>
<organism evidence="2 3">
    <name type="scientific">Dothidotthia symphoricarpi CBS 119687</name>
    <dbReference type="NCBI Taxonomy" id="1392245"/>
    <lineage>
        <taxon>Eukaryota</taxon>
        <taxon>Fungi</taxon>
        <taxon>Dikarya</taxon>
        <taxon>Ascomycota</taxon>
        <taxon>Pezizomycotina</taxon>
        <taxon>Dothideomycetes</taxon>
        <taxon>Pleosporomycetidae</taxon>
        <taxon>Pleosporales</taxon>
        <taxon>Dothidotthiaceae</taxon>
        <taxon>Dothidotthia</taxon>
    </lineage>
</organism>
<feature type="region of interest" description="Disordered" evidence="1">
    <location>
        <begin position="491"/>
        <end position="510"/>
    </location>
</feature>
<dbReference type="OrthoDB" id="5430717at2759"/>
<reference evidence="2" key="1">
    <citation type="journal article" date="2020" name="Stud. Mycol.">
        <title>101 Dothideomycetes genomes: a test case for predicting lifestyles and emergence of pathogens.</title>
        <authorList>
            <person name="Haridas S."/>
            <person name="Albert R."/>
            <person name="Binder M."/>
            <person name="Bloem J."/>
            <person name="Labutti K."/>
            <person name="Salamov A."/>
            <person name="Andreopoulos B."/>
            <person name="Baker S."/>
            <person name="Barry K."/>
            <person name="Bills G."/>
            <person name="Bluhm B."/>
            <person name="Cannon C."/>
            <person name="Castanera R."/>
            <person name="Culley D."/>
            <person name="Daum C."/>
            <person name="Ezra D."/>
            <person name="Gonzalez J."/>
            <person name="Henrissat B."/>
            <person name="Kuo A."/>
            <person name="Liang C."/>
            <person name="Lipzen A."/>
            <person name="Lutzoni F."/>
            <person name="Magnuson J."/>
            <person name="Mondo S."/>
            <person name="Nolan M."/>
            <person name="Ohm R."/>
            <person name="Pangilinan J."/>
            <person name="Park H.-J."/>
            <person name="Ramirez L."/>
            <person name="Alfaro M."/>
            <person name="Sun H."/>
            <person name="Tritt A."/>
            <person name="Yoshinaga Y."/>
            <person name="Zwiers L.-H."/>
            <person name="Turgeon B."/>
            <person name="Goodwin S."/>
            <person name="Spatafora J."/>
            <person name="Crous P."/>
            <person name="Grigoriev I."/>
        </authorList>
    </citation>
    <scope>NUCLEOTIDE SEQUENCE</scope>
    <source>
        <strain evidence="2">CBS 119687</strain>
    </source>
</reference>
<feature type="region of interest" description="Disordered" evidence="1">
    <location>
        <begin position="1"/>
        <end position="106"/>
    </location>
</feature>
<dbReference type="EMBL" id="ML977505">
    <property type="protein sequence ID" value="KAF2129978.1"/>
    <property type="molecule type" value="Genomic_DNA"/>
</dbReference>
<dbReference type="RefSeq" id="XP_033524365.1">
    <property type="nucleotide sequence ID" value="XM_033665823.1"/>
</dbReference>
<dbReference type="Proteomes" id="UP000799771">
    <property type="component" value="Unassembled WGS sequence"/>
</dbReference>
<feature type="compositionally biased region" description="Polar residues" evidence="1">
    <location>
        <begin position="449"/>
        <end position="464"/>
    </location>
</feature>